<evidence type="ECO:0000313" key="2">
    <source>
        <dbReference type="Proteomes" id="UP000026913"/>
    </source>
</evidence>
<dbReference type="KEGG" id="pman:OU5_P0393"/>
<keyword evidence="1" id="KW-0614">Plasmid</keyword>
<reference evidence="1 2" key="1">
    <citation type="journal article" date="2012" name="J. Bacteriol.">
        <title>Genome sequence of cold-adapted Pseudomonas mandelii strain JR-1.</title>
        <authorList>
            <person name="Jang S.H."/>
            <person name="Kim J."/>
            <person name="Kim J."/>
            <person name="Hong S."/>
            <person name="Lee C."/>
        </authorList>
    </citation>
    <scope>NUCLEOTIDE SEQUENCE [LARGE SCALE GENOMIC DNA]</scope>
    <source>
        <strain evidence="1 2">JR-1</strain>
        <plasmid evidence="2">Plasmid</plasmid>
    </source>
</reference>
<dbReference type="HOGENOM" id="CLU_3331778_0_0_6"/>
<organism evidence="1 2">
    <name type="scientific">Pseudomonas mandelii JR-1</name>
    <dbReference type="NCBI Taxonomy" id="1147786"/>
    <lineage>
        <taxon>Bacteria</taxon>
        <taxon>Pseudomonadati</taxon>
        <taxon>Pseudomonadota</taxon>
        <taxon>Gammaproteobacteria</taxon>
        <taxon>Pseudomonadales</taxon>
        <taxon>Pseudomonadaceae</taxon>
        <taxon>Pseudomonas</taxon>
    </lineage>
</organism>
<geneLocation type="plasmid" evidence="2"/>
<accession>A0A024EM48</accession>
<name>A0A024EM48_9PSED</name>
<sequence>MEGEKAPRLVRVSDDDGKPLCSATADATVDKAIPPEEK</sequence>
<dbReference type="EMBL" id="CP005961">
    <property type="protein sequence ID" value="AHZ73645.1"/>
    <property type="molecule type" value="Genomic_DNA"/>
</dbReference>
<evidence type="ECO:0000313" key="1">
    <source>
        <dbReference type="EMBL" id="AHZ73645.1"/>
    </source>
</evidence>
<protein>
    <submittedName>
        <fullName evidence="1">Uncharacterized protein</fullName>
    </submittedName>
</protein>
<proteinExistence type="predicted"/>
<dbReference type="AlphaFoldDB" id="A0A024EM48"/>
<dbReference type="Proteomes" id="UP000026913">
    <property type="component" value="Plasmid unnamed"/>
</dbReference>
<gene>
    <name evidence="1" type="ORF">OU5_P0393</name>
</gene>